<feature type="non-terminal residue" evidence="1">
    <location>
        <position position="1"/>
    </location>
</feature>
<dbReference type="EMBL" id="GACK01001632">
    <property type="protein sequence ID" value="JAA63402.1"/>
    <property type="molecule type" value="mRNA"/>
</dbReference>
<dbReference type="AlphaFoldDB" id="L7MHU8"/>
<protein>
    <submittedName>
        <fullName evidence="1">Uncharacterized protein</fullName>
    </submittedName>
</protein>
<organism evidence="1">
    <name type="scientific">Rhipicephalus pulchellus</name>
    <name type="common">Yellow backed tick</name>
    <name type="synonym">Dermacentor pulchellus</name>
    <dbReference type="NCBI Taxonomy" id="72859"/>
    <lineage>
        <taxon>Eukaryota</taxon>
        <taxon>Metazoa</taxon>
        <taxon>Ecdysozoa</taxon>
        <taxon>Arthropoda</taxon>
        <taxon>Chelicerata</taxon>
        <taxon>Arachnida</taxon>
        <taxon>Acari</taxon>
        <taxon>Parasitiformes</taxon>
        <taxon>Ixodida</taxon>
        <taxon>Ixodoidea</taxon>
        <taxon>Ixodidae</taxon>
        <taxon>Rhipicephalinae</taxon>
        <taxon>Rhipicephalus</taxon>
        <taxon>Rhipicephalus</taxon>
    </lineage>
</organism>
<evidence type="ECO:0000313" key="1">
    <source>
        <dbReference type="EMBL" id="JAA63402.1"/>
    </source>
</evidence>
<name>L7MHU8_RHIPC</name>
<reference evidence="1" key="1">
    <citation type="submission" date="2012-11" db="EMBL/GenBank/DDBJ databases">
        <authorList>
            <person name="Lucero-Rivera Y.E."/>
            <person name="Tovar-Ramirez D."/>
        </authorList>
    </citation>
    <scope>NUCLEOTIDE SEQUENCE</scope>
    <source>
        <tissue evidence="1">Salivary gland</tissue>
    </source>
</reference>
<reference evidence="1" key="2">
    <citation type="journal article" date="2015" name="J. Proteomics">
        <title>Sexual differences in the sialomes of the zebra tick, Rhipicephalus pulchellus.</title>
        <authorList>
            <person name="Tan A.W."/>
            <person name="Francischetti I.M."/>
            <person name="Slovak M."/>
            <person name="Kini R.M."/>
            <person name="Ribeiro J.M."/>
        </authorList>
    </citation>
    <scope>NUCLEOTIDE SEQUENCE</scope>
    <source>
        <tissue evidence="1">Salivary gland</tissue>
    </source>
</reference>
<proteinExistence type="evidence at transcript level"/>
<accession>L7MHU8</accession>
<sequence>RRLQSIKHDFSKKVSYTEEQPSSAHIIMSFKIVTFSLLAVTLVLTYEASVSSAYPHQWSVPVVCYRSRSCTPQTVREDCGPGCRCLYYRPPGPGSKTGPALMTCSA</sequence>